<dbReference type="Proteomes" id="UP000016511">
    <property type="component" value="Unassembled WGS sequence"/>
</dbReference>
<keyword evidence="1" id="KW-0472">Membrane</keyword>
<dbReference type="EMBL" id="AWSJ01000246">
    <property type="protein sequence ID" value="ERI07833.1"/>
    <property type="molecule type" value="Genomic_DNA"/>
</dbReference>
<keyword evidence="1" id="KW-1133">Transmembrane helix</keyword>
<evidence type="ECO:0000313" key="3">
    <source>
        <dbReference type="Proteomes" id="UP000016511"/>
    </source>
</evidence>
<keyword evidence="3" id="KW-1185">Reference proteome</keyword>
<reference evidence="2 3" key="1">
    <citation type="submission" date="2013-08" db="EMBL/GenBank/DDBJ databases">
        <authorList>
            <person name="Weinstock G."/>
            <person name="Sodergren E."/>
            <person name="Wylie T."/>
            <person name="Fulton L."/>
            <person name="Fulton R."/>
            <person name="Fronick C."/>
            <person name="O'Laughlin M."/>
            <person name="Godfrey J."/>
            <person name="Miner T."/>
            <person name="Herter B."/>
            <person name="Appelbaum E."/>
            <person name="Cordes M."/>
            <person name="Lek S."/>
            <person name="Wollam A."/>
            <person name="Pepin K.H."/>
            <person name="Palsikar V.B."/>
            <person name="Mitreva M."/>
            <person name="Wilson R.K."/>
        </authorList>
    </citation>
    <scope>NUCLEOTIDE SEQUENCE [LARGE SCALE GENOMIC DNA]</scope>
    <source>
        <strain evidence="2 3">ATCC 12856</strain>
    </source>
</reference>
<protein>
    <submittedName>
        <fullName evidence="2">Uncharacterized protein</fullName>
    </submittedName>
</protein>
<organism evidence="2 3">
    <name type="scientific">Aneurinibacillus aneurinilyticus ATCC 12856</name>
    <dbReference type="NCBI Taxonomy" id="649747"/>
    <lineage>
        <taxon>Bacteria</taxon>
        <taxon>Bacillati</taxon>
        <taxon>Bacillota</taxon>
        <taxon>Bacilli</taxon>
        <taxon>Bacillales</taxon>
        <taxon>Paenibacillaceae</taxon>
        <taxon>Aneurinibacillus group</taxon>
        <taxon>Aneurinibacillus</taxon>
    </lineage>
</organism>
<proteinExistence type="predicted"/>
<dbReference type="AlphaFoldDB" id="U1WZZ9"/>
<keyword evidence="1" id="KW-0812">Transmembrane</keyword>
<gene>
    <name evidence="2" type="ORF">HMPREF0083_04095</name>
</gene>
<evidence type="ECO:0000256" key="1">
    <source>
        <dbReference type="SAM" id="Phobius"/>
    </source>
</evidence>
<name>U1WZZ9_ANEAE</name>
<accession>U1WZZ9</accession>
<comment type="caution">
    <text evidence="2">The sequence shown here is derived from an EMBL/GenBank/DDBJ whole genome shotgun (WGS) entry which is preliminary data.</text>
</comment>
<evidence type="ECO:0000313" key="2">
    <source>
        <dbReference type="EMBL" id="ERI07833.1"/>
    </source>
</evidence>
<feature type="transmembrane region" description="Helical" evidence="1">
    <location>
        <begin position="28"/>
        <end position="48"/>
    </location>
</feature>
<dbReference type="HOGENOM" id="CLU_3076197_0_0_9"/>
<sequence length="52" mass="6086">MASEQKFQMAVKEREGFIAKSLPKRKDFFAFIVAFHKNLLLLYSFGFIKSNI</sequence>